<sequence length="69" mass="7913">ASHTVVNVGEESRPRLVSCVKASQGFDWNQEIFLPSYADFHFDTELETRRDPVAEIVLTEEEVRGMFPE</sequence>
<evidence type="ECO:0000313" key="2">
    <source>
        <dbReference type="Proteomes" id="UP000800096"/>
    </source>
</evidence>
<feature type="non-terminal residue" evidence="1">
    <location>
        <position position="1"/>
    </location>
</feature>
<accession>A0A6A5QPC1</accession>
<gene>
    <name evidence="1" type="ORF">BDU57DRAFT_450293</name>
</gene>
<proteinExistence type="predicted"/>
<name>A0A6A5QPC1_AMPQU</name>
<organism evidence="1 2">
    <name type="scientific">Ampelomyces quisqualis</name>
    <name type="common">Powdery mildew agent</name>
    <dbReference type="NCBI Taxonomy" id="50730"/>
    <lineage>
        <taxon>Eukaryota</taxon>
        <taxon>Fungi</taxon>
        <taxon>Dikarya</taxon>
        <taxon>Ascomycota</taxon>
        <taxon>Pezizomycotina</taxon>
        <taxon>Dothideomycetes</taxon>
        <taxon>Pleosporomycetidae</taxon>
        <taxon>Pleosporales</taxon>
        <taxon>Pleosporineae</taxon>
        <taxon>Phaeosphaeriaceae</taxon>
        <taxon>Ampelomyces</taxon>
    </lineage>
</organism>
<reference evidence="1" key="1">
    <citation type="journal article" date="2020" name="Stud. Mycol.">
        <title>101 Dothideomycetes genomes: a test case for predicting lifestyles and emergence of pathogens.</title>
        <authorList>
            <person name="Haridas S."/>
            <person name="Albert R."/>
            <person name="Binder M."/>
            <person name="Bloem J."/>
            <person name="Labutti K."/>
            <person name="Salamov A."/>
            <person name="Andreopoulos B."/>
            <person name="Baker S."/>
            <person name="Barry K."/>
            <person name="Bills G."/>
            <person name="Bluhm B."/>
            <person name="Cannon C."/>
            <person name="Castanera R."/>
            <person name="Culley D."/>
            <person name="Daum C."/>
            <person name="Ezra D."/>
            <person name="Gonzalez J."/>
            <person name="Henrissat B."/>
            <person name="Kuo A."/>
            <person name="Liang C."/>
            <person name="Lipzen A."/>
            <person name="Lutzoni F."/>
            <person name="Magnuson J."/>
            <person name="Mondo S."/>
            <person name="Nolan M."/>
            <person name="Ohm R."/>
            <person name="Pangilinan J."/>
            <person name="Park H.-J."/>
            <person name="Ramirez L."/>
            <person name="Alfaro M."/>
            <person name="Sun H."/>
            <person name="Tritt A."/>
            <person name="Yoshinaga Y."/>
            <person name="Zwiers L.-H."/>
            <person name="Turgeon B."/>
            <person name="Goodwin S."/>
            <person name="Spatafora J."/>
            <person name="Crous P."/>
            <person name="Grigoriev I."/>
        </authorList>
    </citation>
    <scope>NUCLEOTIDE SEQUENCE</scope>
    <source>
        <strain evidence="1">HMLAC05119</strain>
    </source>
</reference>
<dbReference type="EMBL" id="ML979135">
    <property type="protein sequence ID" value="KAF1916374.1"/>
    <property type="molecule type" value="Genomic_DNA"/>
</dbReference>
<dbReference type="OrthoDB" id="4157259at2759"/>
<protein>
    <submittedName>
        <fullName evidence="1">Uncharacterized protein</fullName>
    </submittedName>
</protein>
<keyword evidence="2" id="KW-1185">Reference proteome</keyword>
<dbReference type="AlphaFoldDB" id="A0A6A5QPC1"/>
<evidence type="ECO:0000313" key="1">
    <source>
        <dbReference type="EMBL" id="KAF1916374.1"/>
    </source>
</evidence>
<dbReference type="Proteomes" id="UP000800096">
    <property type="component" value="Unassembled WGS sequence"/>
</dbReference>